<reference evidence="2" key="1">
    <citation type="journal article" date="2014" name="Int. J. Syst. Evol. Microbiol.">
        <title>Complete genome sequence of Corynebacterium casei LMG S-19264T (=DSM 44701T), isolated from a smear-ripened cheese.</title>
        <authorList>
            <consortium name="US DOE Joint Genome Institute (JGI-PGF)"/>
            <person name="Walter F."/>
            <person name="Albersmeier A."/>
            <person name="Kalinowski J."/>
            <person name="Ruckert C."/>
        </authorList>
    </citation>
    <scope>NUCLEOTIDE SEQUENCE</scope>
    <source>
        <strain evidence="2">KCTC 42249</strain>
    </source>
</reference>
<name>A0A8J3GLG7_9HYPH</name>
<dbReference type="InterPro" id="IPR016181">
    <property type="entry name" value="Acyl_CoA_acyltransferase"/>
</dbReference>
<dbReference type="CDD" id="cd04301">
    <property type="entry name" value="NAT_SF"/>
    <property type="match status" value="1"/>
</dbReference>
<feature type="domain" description="N-acetyltransferase" evidence="1">
    <location>
        <begin position="7"/>
        <end position="155"/>
    </location>
</feature>
<accession>A0A8J3GLG7</accession>
<dbReference type="GO" id="GO:1905502">
    <property type="term" value="F:acetyl-CoA binding"/>
    <property type="evidence" value="ECO:0007669"/>
    <property type="project" value="TreeGrafter"/>
</dbReference>
<dbReference type="Pfam" id="PF00583">
    <property type="entry name" value="Acetyltransf_1"/>
    <property type="match status" value="1"/>
</dbReference>
<dbReference type="AlphaFoldDB" id="A0A8J3GLG7"/>
<dbReference type="PANTHER" id="PTHR13538:SF4">
    <property type="entry name" value="N-ALPHA-ACETYLTRANSFERASE 80"/>
    <property type="match status" value="1"/>
</dbReference>
<proteinExistence type="predicted"/>
<sequence>MPEPETIRIDDLRDRPDRVPDVADRIWTAWWRDAGVSLEDLTALVHDGLGPSVVPSTFVAHRGERFAGTASIIAHDMDARPNYSPWVAAVWVEAEHRGCGVGSRLVRHVSDFAFAAGITRLYLYCEPSKASFYEGLGWLRIEADVEGNDIFVLDA</sequence>
<dbReference type="InterPro" id="IPR039840">
    <property type="entry name" value="NAA80"/>
</dbReference>
<dbReference type="InterPro" id="IPR000182">
    <property type="entry name" value="GNAT_dom"/>
</dbReference>
<dbReference type="PROSITE" id="PS51186">
    <property type="entry name" value="GNAT"/>
    <property type="match status" value="1"/>
</dbReference>
<comment type="caution">
    <text evidence="2">The sequence shown here is derived from an EMBL/GenBank/DDBJ whole genome shotgun (WGS) entry which is preliminary data.</text>
</comment>
<dbReference type="EMBL" id="BMZQ01000002">
    <property type="protein sequence ID" value="GHD17542.1"/>
    <property type="molecule type" value="Genomic_DNA"/>
</dbReference>
<keyword evidence="3" id="KW-1185">Reference proteome</keyword>
<gene>
    <name evidence="2" type="ORF">GCM10016234_26820</name>
</gene>
<reference evidence="2" key="2">
    <citation type="submission" date="2020-09" db="EMBL/GenBank/DDBJ databases">
        <authorList>
            <person name="Sun Q."/>
            <person name="Kim S."/>
        </authorList>
    </citation>
    <scope>NUCLEOTIDE SEQUENCE</scope>
    <source>
        <strain evidence="2">KCTC 42249</strain>
    </source>
</reference>
<organism evidence="2 3">
    <name type="scientific">Tianweitania populi</name>
    <dbReference type="NCBI Taxonomy" id="1607949"/>
    <lineage>
        <taxon>Bacteria</taxon>
        <taxon>Pseudomonadati</taxon>
        <taxon>Pseudomonadota</taxon>
        <taxon>Alphaproteobacteria</taxon>
        <taxon>Hyphomicrobiales</taxon>
        <taxon>Phyllobacteriaceae</taxon>
        <taxon>Tianweitania</taxon>
    </lineage>
</organism>
<dbReference type="PANTHER" id="PTHR13538">
    <property type="entry name" value="N-ACETYLTRANSFERASE 6"/>
    <property type="match status" value="1"/>
</dbReference>
<dbReference type="Gene3D" id="3.40.630.30">
    <property type="match status" value="1"/>
</dbReference>
<dbReference type="GO" id="GO:0008080">
    <property type="term" value="F:N-acetyltransferase activity"/>
    <property type="evidence" value="ECO:0007669"/>
    <property type="project" value="InterPro"/>
</dbReference>
<evidence type="ECO:0000259" key="1">
    <source>
        <dbReference type="PROSITE" id="PS51186"/>
    </source>
</evidence>
<dbReference type="SUPFAM" id="SSF55729">
    <property type="entry name" value="Acyl-CoA N-acyltransferases (Nat)"/>
    <property type="match status" value="1"/>
</dbReference>
<protein>
    <submittedName>
        <fullName evidence="2">N-acetyltransferase</fullName>
    </submittedName>
</protein>
<evidence type="ECO:0000313" key="2">
    <source>
        <dbReference type="EMBL" id="GHD17542.1"/>
    </source>
</evidence>
<evidence type="ECO:0000313" key="3">
    <source>
        <dbReference type="Proteomes" id="UP000630142"/>
    </source>
</evidence>
<dbReference type="RefSeq" id="WP_189504623.1">
    <property type="nucleotide sequence ID" value="NZ_BMZQ01000002.1"/>
</dbReference>
<dbReference type="Proteomes" id="UP000630142">
    <property type="component" value="Unassembled WGS sequence"/>
</dbReference>
<dbReference type="GO" id="GO:0005737">
    <property type="term" value="C:cytoplasm"/>
    <property type="evidence" value="ECO:0007669"/>
    <property type="project" value="TreeGrafter"/>
</dbReference>